<dbReference type="PROSITE" id="PS50068">
    <property type="entry name" value="LDLRA_2"/>
    <property type="match status" value="1"/>
</dbReference>
<reference evidence="3 4" key="1">
    <citation type="journal article" date="2019" name="Sci. Rep.">
        <title>Orb-weaving spider Araneus ventricosus genome elucidates the spidroin gene catalogue.</title>
        <authorList>
            <person name="Kono N."/>
            <person name="Nakamura H."/>
            <person name="Ohtoshi R."/>
            <person name="Moran D.A.P."/>
            <person name="Shinohara A."/>
            <person name="Yoshida Y."/>
            <person name="Fujiwara M."/>
            <person name="Mori M."/>
            <person name="Tomita M."/>
            <person name="Arakawa K."/>
        </authorList>
    </citation>
    <scope>NUCLEOTIDE SEQUENCE [LARGE SCALE GENOMIC DNA]</scope>
</reference>
<dbReference type="Proteomes" id="UP000499080">
    <property type="component" value="Unassembled WGS sequence"/>
</dbReference>
<feature type="disulfide bond" evidence="2">
    <location>
        <begin position="34"/>
        <end position="49"/>
    </location>
</feature>
<accession>A0A4Y2FVH4</accession>
<protein>
    <submittedName>
        <fullName evidence="3">Uncharacterized protein</fullName>
    </submittedName>
</protein>
<dbReference type="AlphaFoldDB" id="A0A4Y2FVH4"/>
<comment type="caution">
    <text evidence="2">Lacks conserved residue(s) required for the propagation of feature annotation.</text>
</comment>
<dbReference type="PROSITE" id="PS01209">
    <property type="entry name" value="LDLRA_1"/>
    <property type="match status" value="1"/>
</dbReference>
<dbReference type="InterPro" id="IPR002172">
    <property type="entry name" value="LDrepeatLR_classA_rpt"/>
</dbReference>
<feature type="non-terminal residue" evidence="3">
    <location>
        <position position="1"/>
    </location>
</feature>
<dbReference type="SUPFAM" id="SSF57424">
    <property type="entry name" value="LDL receptor-like module"/>
    <property type="match status" value="1"/>
</dbReference>
<dbReference type="InterPro" id="IPR023415">
    <property type="entry name" value="LDLR_class-A_CS"/>
</dbReference>
<evidence type="ECO:0000256" key="2">
    <source>
        <dbReference type="PROSITE-ProRule" id="PRU00124"/>
    </source>
</evidence>
<sequence length="96" mass="10352">VEARGTACSCSVNHFACTTPQYGNCTCIPVRWRCDSDDDCGDGSDEIDCGELKGAVEKTPTRIIGPPTTLISEVIFPPYHPSNEEKRLKPAVEPPG</sequence>
<name>A0A4Y2FVH4_ARAVE</name>
<proteinExistence type="predicted"/>
<dbReference type="InterPro" id="IPR036055">
    <property type="entry name" value="LDL_receptor-like_sf"/>
</dbReference>
<organism evidence="3 4">
    <name type="scientific">Araneus ventricosus</name>
    <name type="common">Orbweaver spider</name>
    <name type="synonym">Epeira ventricosa</name>
    <dbReference type="NCBI Taxonomy" id="182803"/>
    <lineage>
        <taxon>Eukaryota</taxon>
        <taxon>Metazoa</taxon>
        <taxon>Ecdysozoa</taxon>
        <taxon>Arthropoda</taxon>
        <taxon>Chelicerata</taxon>
        <taxon>Arachnida</taxon>
        <taxon>Araneae</taxon>
        <taxon>Araneomorphae</taxon>
        <taxon>Entelegynae</taxon>
        <taxon>Araneoidea</taxon>
        <taxon>Araneidae</taxon>
        <taxon>Araneus</taxon>
    </lineage>
</organism>
<keyword evidence="4" id="KW-1185">Reference proteome</keyword>
<evidence type="ECO:0000256" key="1">
    <source>
        <dbReference type="ARBA" id="ARBA00023157"/>
    </source>
</evidence>
<comment type="caution">
    <text evidence="3">The sequence shown here is derived from an EMBL/GenBank/DDBJ whole genome shotgun (WGS) entry which is preliminary data.</text>
</comment>
<evidence type="ECO:0000313" key="4">
    <source>
        <dbReference type="Proteomes" id="UP000499080"/>
    </source>
</evidence>
<keyword evidence="1 2" id="KW-1015">Disulfide bond</keyword>
<evidence type="ECO:0000313" key="3">
    <source>
        <dbReference type="EMBL" id="GBM44369.1"/>
    </source>
</evidence>
<dbReference type="Pfam" id="PF00057">
    <property type="entry name" value="Ldl_recept_a"/>
    <property type="match status" value="1"/>
</dbReference>
<dbReference type="SMART" id="SM00192">
    <property type="entry name" value="LDLa"/>
    <property type="match status" value="1"/>
</dbReference>
<dbReference type="EMBL" id="BGPR01001063">
    <property type="protein sequence ID" value="GBM44369.1"/>
    <property type="molecule type" value="Genomic_DNA"/>
</dbReference>
<dbReference type="Gene3D" id="4.10.400.10">
    <property type="entry name" value="Low-density Lipoprotein Receptor"/>
    <property type="match status" value="1"/>
</dbReference>
<gene>
    <name evidence="3" type="ORF">AVEN_147381_1</name>
</gene>